<dbReference type="InterPro" id="IPR005594">
    <property type="entry name" value="YadA_C"/>
</dbReference>
<evidence type="ECO:0000256" key="3">
    <source>
        <dbReference type="ARBA" id="ARBA00022452"/>
    </source>
</evidence>
<dbReference type="Pfam" id="PF03895">
    <property type="entry name" value="YadA_anchor"/>
    <property type="match status" value="1"/>
</dbReference>
<organism evidence="11 12">
    <name type="scientific">Escherichia coli</name>
    <dbReference type="NCBI Taxonomy" id="562"/>
    <lineage>
        <taxon>Bacteria</taxon>
        <taxon>Pseudomonadati</taxon>
        <taxon>Pseudomonadota</taxon>
        <taxon>Gammaproteobacteria</taxon>
        <taxon>Enterobacterales</taxon>
        <taxon>Enterobacteriaceae</taxon>
        <taxon>Escherichia</taxon>
    </lineage>
</organism>
<feature type="signal peptide" evidence="9">
    <location>
        <begin position="1"/>
        <end position="26"/>
    </location>
</feature>
<keyword evidence="4" id="KW-0812">Transmembrane</keyword>
<evidence type="ECO:0000256" key="2">
    <source>
        <dbReference type="ARBA" id="ARBA00004442"/>
    </source>
</evidence>
<evidence type="ECO:0000313" key="11">
    <source>
        <dbReference type="EMBL" id="MWL49477.1"/>
    </source>
</evidence>
<evidence type="ECO:0000256" key="5">
    <source>
        <dbReference type="ARBA" id="ARBA00022729"/>
    </source>
</evidence>
<comment type="caution">
    <text evidence="11">The sequence shown here is derived from an EMBL/GenBank/DDBJ whole genome shotgun (WGS) entry which is preliminary data.</text>
</comment>
<feature type="coiled-coil region" evidence="8">
    <location>
        <begin position="279"/>
        <end position="313"/>
    </location>
</feature>
<dbReference type="Gene3D" id="6.10.250.1980">
    <property type="match status" value="1"/>
</dbReference>
<dbReference type="Proteomes" id="UP000487258">
    <property type="component" value="Unassembled WGS sequence"/>
</dbReference>
<accession>A0A6L7A567</accession>
<keyword evidence="7" id="KW-0998">Cell outer membrane</keyword>
<evidence type="ECO:0000256" key="6">
    <source>
        <dbReference type="ARBA" id="ARBA00023136"/>
    </source>
</evidence>
<feature type="non-terminal residue" evidence="11">
    <location>
        <position position="356"/>
    </location>
</feature>
<keyword evidence="5 9" id="KW-0732">Signal</keyword>
<evidence type="ECO:0000256" key="4">
    <source>
        <dbReference type="ARBA" id="ARBA00022692"/>
    </source>
</evidence>
<evidence type="ECO:0000256" key="9">
    <source>
        <dbReference type="SAM" id="SignalP"/>
    </source>
</evidence>
<dbReference type="SUPFAM" id="SSF54523">
    <property type="entry name" value="Pili subunits"/>
    <property type="match status" value="1"/>
</dbReference>
<feature type="chain" id="PRO_5026731498" description="Trimeric autotransporter adhesin YadA-like C-terminal membrane anchor domain-containing protein" evidence="9">
    <location>
        <begin position="27"/>
        <end position="356"/>
    </location>
</feature>
<feature type="domain" description="Trimeric autotransporter adhesin YadA-like C-terminal membrane anchor" evidence="10">
    <location>
        <begin position="321"/>
        <end position="354"/>
    </location>
</feature>
<sequence length="356" mass="38699">MSKKFSKTILSSAVAGLMFVSFSSLSAKPADRVVGNYTIKFFGENGEQATISDKSGEVIRLIDTTTGSSYVYNDKDKPLMENGLKQYQQVYPNANPEELNMVVQYLSEKISFPVYSPTLKLDSLTSASLQENDILSVKSLVDEVKSSVSLETKDAYLSAINSGGDAQTVAALAKIDSDVTKEYARISGNIDQLNKDTTFAIDADGNITLDEAAGTGERYGVKDVVAEVVEDTTVRVAEDGSLTTARNTQTTKRVNEAVVDLDKSVRTNSQDIATNRKAIQSNSRQLQEHNARLNDHQRQIRENHEEMKRAAAQSAALAGLFQPYSVGKFNATAALGGYSDKQAVAVGVGYRFNEQT</sequence>
<reference evidence="11 12" key="1">
    <citation type="submission" date="2019-12" db="EMBL/GenBank/DDBJ databases">
        <title>Enteriobacteria Tanzani isolates_10432.</title>
        <authorList>
            <person name="Subbiah M."/>
            <person name="Call D."/>
        </authorList>
    </citation>
    <scope>NUCLEOTIDE SEQUENCE [LARGE SCALE GENOMIC DNA]</scope>
    <source>
        <strain evidence="11 12">10432wF6</strain>
    </source>
</reference>
<dbReference type="GO" id="GO:0009279">
    <property type="term" value="C:cell outer membrane"/>
    <property type="evidence" value="ECO:0007669"/>
    <property type="project" value="UniProtKB-SubCell"/>
</dbReference>
<evidence type="ECO:0000256" key="7">
    <source>
        <dbReference type="ARBA" id="ARBA00023237"/>
    </source>
</evidence>
<evidence type="ECO:0000313" key="12">
    <source>
        <dbReference type="Proteomes" id="UP000487258"/>
    </source>
</evidence>
<keyword evidence="6" id="KW-0472">Membrane</keyword>
<dbReference type="Gene3D" id="3.30.1300.30">
    <property type="entry name" value="GSPII I/J protein-like"/>
    <property type="match status" value="1"/>
</dbReference>
<name>A0A6L7A567_ECOLX</name>
<comment type="subcellular location">
    <subcellularLocation>
        <location evidence="2">Cell outer membrane</location>
    </subcellularLocation>
    <subcellularLocation>
        <location evidence="1">Cell surface</location>
    </subcellularLocation>
</comment>
<dbReference type="GO" id="GO:0009986">
    <property type="term" value="C:cell surface"/>
    <property type="evidence" value="ECO:0007669"/>
    <property type="project" value="UniProtKB-SubCell"/>
</dbReference>
<evidence type="ECO:0000256" key="1">
    <source>
        <dbReference type="ARBA" id="ARBA00004241"/>
    </source>
</evidence>
<keyword evidence="8" id="KW-0175">Coiled coil</keyword>
<protein>
    <recommendedName>
        <fullName evidence="10">Trimeric autotransporter adhesin YadA-like C-terminal membrane anchor domain-containing protein</fullName>
    </recommendedName>
</protein>
<keyword evidence="3" id="KW-1134">Transmembrane beta strand</keyword>
<evidence type="ECO:0000259" key="10">
    <source>
        <dbReference type="Pfam" id="PF03895"/>
    </source>
</evidence>
<dbReference type="EMBL" id="WTMY01000731">
    <property type="protein sequence ID" value="MWL49477.1"/>
    <property type="molecule type" value="Genomic_DNA"/>
</dbReference>
<dbReference type="AlphaFoldDB" id="A0A6L7A567"/>
<proteinExistence type="predicted"/>
<gene>
    <name evidence="11" type="ORF">GQM04_29110</name>
</gene>
<dbReference type="InterPro" id="IPR045584">
    <property type="entry name" value="Pilin-like"/>
</dbReference>
<dbReference type="RefSeq" id="WP_160446209.1">
    <property type="nucleotide sequence ID" value="NZ_WTMY01000731.1"/>
</dbReference>
<evidence type="ECO:0000256" key="8">
    <source>
        <dbReference type="SAM" id="Coils"/>
    </source>
</evidence>